<gene>
    <name evidence="2" type="ORF">PISMIDRAFT_58806</name>
</gene>
<feature type="domain" description="Heterokaryon incompatibility" evidence="1">
    <location>
        <begin position="8"/>
        <end position="51"/>
    </location>
</feature>
<dbReference type="Proteomes" id="UP000054018">
    <property type="component" value="Unassembled WGS sequence"/>
</dbReference>
<reference evidence="2 3" key="1">
    <citation type="submission" date="2014-04" db="EMBL/GenBank/DDBJ databases">
        <authorList>
            <consortium name="DOE Joint Genome Institute"/>
            <person name="Kuo A."/>
            <person name="Kohler A."/>
            <person name="Costa M.D."/>
            <person name="Nagy L.G."/>
            <person name="Floudas D."/>
            <person name="Copeland A."/>
            <person name="Barry K.W."/>
            <person name="Cichocki N."/>
            <person name="Veneault-Fourrey C."/>
            <person name="LaButti K."/>
            <person name="Lindquist E.A."/>
            <person name="Lipzen A."/>
            <person name="Lundell T."/>
            <person name="Morin E."/>
            <person name="Murat C."/>
            <person name="Sun H."/>
            <person name="Tunlid A."/>
            <person name="Henrissat B."/>
            <person name="Grigoriev I.V."/>
            <person name="Hibbett D.S."/>
            <person name="Martin F."/>
            <person name="Nordberg H.P."/>
            <person name="Cantor M.N."/>
            <person name="Hua S.X."/>
        </authorList>
    </citation>
    <scope>NUCLEOTIDE SEQUENCE [LARGE SCALE GENOMIC DNA]</scope>
    <source>
        <strain evidence="2 3">441</strain>
    </source>
</reference>
<evidence type="ECO:0000259" key="1">
    <source>
        <dbReference type="Pfam" id="PF06985"/>
    </source>
</evidence>
<dbReference type="EMBL" id="KN833749">
    <property type="protein sequence ID" value="KIK21614.1"/>
    <property type="molecule type" value="Genomic_DNA"/>
</dbReference>
<dbReference type="PANTHER" id="PTHR10622">
    <property type="entry name" value="HET DOMAIN-CONTAINING PROTEIN"/>
    <property type="match status" value="1"/>
</dbReference>
<dbReference type="AlphaFoldDB" id="A0A0C9Z682"/>
<feature type="non-terminal residue" evidence="2">
    <location>
        <position position="189"/>
    </location>
</feature>
<dbReference type="Pfam" id="PF06985">
    <property type="entry name" value="HET"/>
    <property type="match status" value="1"/>
</dbReference>
<accession>A0A0C9Z682</accession>
<proteinExistence type="predicted"/>
<dbReference type="InterPro" id="IPR010730">
    <property type="entry name" value="HET"/>
</dbReference>
<name>A0A0C9Z682_9AGAM</name>
<dbReference type="PANTHER" id="PTHR10622:SF10">
    <property type="entry name" value="HET DOMAIN-CONTAINING PROTEIN"/>
    <property type="match status" value="1"/>
</dbReference>
<evidence type="ECO:0000313" key="2">
    <source>
        <dbReference type="EMBL" id="KIK21614.1"/>
    </source>
</evidence>
<organism evidence="2 3">
    <name type="scientific">Pisolithus microcarpus 441</name>
    <dbReference type="NCBI Taxonomy" id="765257"/>
    <lineage>
        <taxon>Eukaryota</taxon>
        <taxon>Fungi</taxon>
        <taxon>Dikarya</taxon>
        <taxon>Basidiomycota</taxon>
        <taxon>Agaricomycotina</taxon>
        <taxon>Agaricomycetes</taxon>
        <taxon>Agaricomycetidae</taxon>
        <taxon>Boletales</taxon>
        <taxon>Sclerodermatineae</taxon>
        <taxon>Pisolithaceae</taxon>
        <taxon>Pisolithus</taxon>
    </lineage>
</organism>
<keyword evidence="3" id="KW-1185">Reference proteome</keyword>
<reference evidence="3" key="2">
    <citation type="submission" date="2015-01" db="EMBL/GenBank/DDBJ databases">
        <title>Evolutionary Origins and Diversification of the Mycorrhizal Mutualists.</title>
        <authorList>
            <consortium name="DOE Joint Genome Institute"/>
            <consortium name="Mycorrhizal Genomics Consortium"/>
            <person name="Kohler A."/>
            <person name="Kuo A."/>
            <person name="Nagy L.G."/>
            <person name="Floudas D."/>
            <person name="Copeland A."/>
            <person name="Barry K.W."/>
            <person name="Cichocki N."/>
            <person name="Veneault-Fourrey C."/>
            <person name="LaButti K."/>
            <person name="Lindquist E.A."/>
            <person name="Lipzen A."/>
            <person name="Lundell T."/>
            <person name="Morin E."/>
            <person name="Murat C."/>
            <person name="Riley R."/>
            <person name="Ohm R."/>
            <person name="Sun H."/>
            <person name="Tunlid A."/>
            <person name="Henrissat B."/>
            <person name="Grigoriev I.V."/>
            <person name="Hibbett D.S."/>
            <person name="Martin F."/>
        </authorList>
    </citation>
    <scope>NUCLEOTIDE SEQUENCE [LARGE SCALE GENOMIC DNA]</scope>
    <source>
        <strain evidence="3">441</strain>
    </source>
</reference>
<dbReference type="OrthoDB" id="674604at2759"/>
<sequence>FCLRAGEKGYLWAWSDTCCIDKDSSAELQEAIGSMFAWYRRSALTIVHLSDIPNSGSFWTSEWFRRGWTLQELLAPRTILFYTPNWSLYKNLMGPNHKTNAVVMEELEKATGIESRFLTDFSPGTDDARSRLRWASWRHTTRDEDIAYSLLGIFDLHLPVMYGESAEKALGRLLVEIISLSGDVSVLDW</sequence>
<feature type="non-terminal residue" evidence="2">
    <location>
        <position position="1"/>
    </location>
</feature>
<dbReference type="HOGENOM" id="CLU_000288_138_0_1"/>
<protein>
    <recommendedName>
        <fullName evidence="1">Heterokaryon incompatibility domain-containing protein</fullName>
    </recommendedName>
</protein>
<evidence type="ECO:0000313" key="3">
    <source>
        <dbReference type="Proteomes" id="UP000054018"/>
    </source>
</evidence>
<dbReference type="STRING" id="765257.A0A0C9Z682"/>